<sequence length="63" mass="6837">MMASTKQELGLNGAIELLSNNIRKHQSSEITMNGFGNIRFGGIAFAAATFSPTCTLMERKTQT</sequence>
<protein>
    <submittedName>
        <fullName evidence="1">Uncharacterized protein</fullName>
    </submittedName>
</protein>
<dbReference type="AlphaFoldDB" id="A0A5P3MRG8"/>
<gene>
    <name evidence="1" type="ORF">D0T90_06510</name>
</gene>
<proteinExistence type="predicted"/>
<evidence type="ECO:0000313" key="2">
    <source>
        <dbReference type="Proteomes" id="UP000325536"/>
    </source>
</evidence>
<organism evidence="1 2">
    <name type="scientific">Neisseria animalis</name>
    <dbReference type="NCBI Taxonomy" id="492"/>
    <lineage>
        <taxon>Bacteria</taxon>
        <taxon>Pseudomonadati</taxon>
        <taxon>Pseudomonadota</taxon>
        <taxon>Betaproteobacteria</taxon>
        <taxon>Neisseriales</taxon>
        <taxon>Neisseriaceae</taxon>
        <taxon>Neisseria</taxon>
    </lineage>
</organism>
<reference evidence="1 2" key="1">
    <citation type="submission" date="2018-08" db="EMBL/GenBank/DDBJ databases">
        <title>Neisseria animalis ATCC 49930 complete genome.</title>
        <authorList>
            <person name="Veseli I.A."/>
            <person name="Mascarenhas dos Santos A.C."/>
            <person name="Buttler R."/>
            <person name="Pombert J.-F."/>
        </authorList>
    </citation>
    <scope>NUCLEOTIDE SEQUENCE [LARGE SCALE GENOMIC DNA]</scope>
    <source>
        <strain evidence="1 2">ATCC 49930</strain>
    </source>
</reference>
<dbReference type="Proteomes" id="UP000325536">
    <property type="component" value="Chromosome"/>
</dbReference>
<name>A0A5P3MRG8_NEIAN</name>
<dbReference type="KEGG" id="naq:D0T90_06510"/>
<keyword evidence="2" id="KW-1185">Reference proteome</keyword>
<evidence type="ECO:0000313" key="1">
    <source>
        <dbReference type="EMBL" id="QEY24182.1"/>
    </source>
</evidence>
<accession>A0A5P3MRG8</accession>
<dbReference type="EMBL" id="CP031699">
    <property type="protein sequence ID" value="QEY24182.1"/>
    <property type="molecule type" value="Genomic_DNA"/>
</dbReference>